<dbReference type="Proteomes" id="UP000239434">
    <property type="component" value="Unassembled WGS sequence"/>
</dbReference>
<feature type="transmembrane region" description="Helical" evidence="1">
    <location>
        <begin position="41"/>
        <end position="59"/>
    </location>
</feature>
<keyword evidence="1" id="KW-0472">Membrane</keyword>
<name>A0A2S9IUL2_9HYPH</name>
<reference evidence="3 4" key="1">
    <citation type="submission" date="2018-02" db="EMBL/GenBank/DDBJ databases">
        <title>The draft genome of Phyllobacterium sp. 1N-3.</title>
        <authorList>
            <person name="Liu L."/>
            <person name="Li L."/>
            <person name="Zhang X."/>
            <person name="Wang T."/>
            <person name="Liang L."/>
        </authorList>
    </citation>
    <scope>NUCLEOTIDE SEQUENCE [LARGE SCALE GENOMIC DNA]</scope>
    <source>
        <strain evidence="3 4">1N-3</strain>
    </source>
</reference>
<evidence type="ECO:0000259" key="2">
    <source>
        <dbReference type="Pfam" id="PF07811"/>
    </source>
</evidence>
<evidence type="ECO:0000313" key="4">
    <source>
        <dbReference type="Proteomes" id="UP000239434"/>
    </source>
</evidence>
<sequence length="213" mass="23397">MSLIEKNVRDEGDMKMSKQQARLGTFGHIVSRFTKDRSATAAVEFVLVAPLIILVYLGAVELSEVIETDKNVSRTAGIIADIVAQQSDVSRARMDDIFEIGQATILPYDRDKAGIKVTAIQVASTPLTNPPATVAWSYANGKLSPDTKKSTIDIPASFRTNGTFLIRVEITLTYEPITTWGMRNIVSVNDGFPLSEIYYFAPRLSQTITCSNC</sequence>
<keyword evidence="1" id="KW-0812">Transmembrane</keyword>
<evidence type="ECO:0000313" key="3">
    <source>
        <dbReference type="EMBL" id="PRD44198.1"/>
    </source>
</evidence>
<dbReference type="InterPro" id="IPR012495">
    <property type="entry name" value="TadE-like_dom"/>
</dbReference>
<feature type="domain" description="TadE-like" evidence="2">
    <location>
        <begin position="40"/>
        <end position="63"/>
    </location>
</feature>
<comment type="caution">
    <text evidence="3">The sequence shown here is derived from an EMBL/GenBank/DDBJ whole genome shotgun (WGS) entry which is preliminary data.</text>
</comment>
<accession>A0A2S9IUL2</accession>
<dbReference type="Pfam" id="PF07811">
    <property type="entry name" value="TadE"/>
    <property type="match status" value="1"/>
</dbReference>
<protein>
    <recommendedName>
        <fullName evidence="2">TadE-like domain-containing protein</fullName>
    </recommendedName>
</protein>
<keyword evidence="4" id="KW-1185">Reference proteome</keyword>
<dbReference type="EMBL" id="PVBR01000004">
    <property type="protein sequence ID" value="PRD44198.1"/>
    <property type="molecule type" value="Genomic_DNA"/>
</dbReference>
<organism evidence="3 4">
    <name type="scientific">Phyllobacterium phragmitis</name>
    <dbReference type="NCBI Taxonomy" id="2670329"/>
    <lineage>
        <taxon>Bacteria</taxon>
        <taxon>Pseudomonadati</taxon>
        <taxon>Pseudomonadota</taxon>
        <taxon>Alphaproteobacteria</taxon>
        <taxon>Hyphomicrobiales</taxon>
        <taxon>Phyllobacteriaceae</taxon>
        <taxon>Phyllobacterium</taxon>
    </lineage>
</organism>
<keyword evidence="1" id="KW-1133">Transmembrane helix</keyword>
<dbReference type="AlphaFoldDB" id="A0A2S9IUL2"/>
<evidence type="ECO:0000256" key="1">
    <source>
        <dbReference type="SAM" id="Phobius"/>
    </source>
</evidence>
<gene>
    <name evidence="3" type="ORF">C5748_06225</name>
</gene>
<proteinExistence type="predicted"/>